<protein>
    <submittedName>
        <fullName evidence="2">VOC family protein</fullName>
    </submittedName>
</protein>
<dbReference type="InterPro" id="IPR037523">
    <property type="entry name" value="VOC_core"/>
</dbReference>
<keyword evidence="3" id="KW-1185">Reference proteome</keyword>
<sequence>MITASPIENRIGSVIVHVSDVRRAAEWYCKLLGLPLNERQLDGGSVYFFDLPGTGLLLDNNQNNRKNPDWREDMKPLFMYPCSDIDEAYAYVGSRTEVLSEPNRHPGMAYFNFRDPEGRVFMACWSRGGTVDGPTPETESPVLARIGGVFVNVREMRSMAVWHSGLLGLPLQAGETEKSVLSLRVAYGASLLLYDNRYRQGDDYEVLFMFDTRDIGAAERYVTGLGIPLFGKREEHGDVSFFTIRDPDGNVIMVCQSHNPSEKAEV</sequence>
<evidence type="ECO:0000259" key="1">
    <source>
        <dbReference type="PROSITE" id="PS51819"/>
    </source>
</evidence>
<dbReference type="EMBL" id="JAQAGZ010000009">
    <property type="protein sequence ID" value="MCZ8513634.1"/>
    <property type="molecule type" value="Genomic_DNA"/>
</dbReference>
<dbReference type="InterPro" id="IPR029068">
    <property type="entry name" value="Glyas_Bleomycin-R_OHBP_Dase"/>
</dbReference>
<dbReference type="InterPro" id="IPR004360">
    <property type="entry name" value="Glyas_Fos-R_dOase_dom"/>
</dbReference>
<feature type="domain" description="VOC" evidence="1">
    <location>
        <begin position="10"/>
        <end position="126"/>
    </location>
</feature>
<gene>
    <name evidence="2" type="ORF">O9H85_14550</name>
</gene>
<proteinExistence type="predicted"/>
<organism evidence="2 3">
    <name type="scientific">Paenibacillus gyeongsangnamensis</name>
    <dbReference type="NCBI Taxonomy" id="3388067"/>
    <lineage>
        <taxon>Bacteria</taxon>
        <taxon>Bacillati</taxon>
        <taxon>Bacillota</taxon>
        <taxon>Bacilli</taxon>
        <taxon>Bacillales</taxon>
        <taxon>Paenibacillaceae</taxon>
        <taxon>Paenibacillus</taxon>
    </lineage>
</organism>
<dbReference type="CDD" id="cd06587">
    <property type="entry name" value="VOC"/>
    <property type="match status" value="1"/>
</dbReference>
<dbReference type="Proteomes" id="UP001527882">
    <property type="component" value="Unassembled WGS sequence"/>
</dbReference>
<evidence type="ECO:0000313" key="2">
    <source>
        <dbReference type="EMBL" id="MCZ8513634.1"/>
    </source>
</evidence>
<evidence type="ECO:0000313" key="3">
    <source>
        <dbReference type="Proteomes" id="UP001527882"/>
    </source>
</evidence>
<feature type="domain" description="VOC" evidence="1">
    <location>
        <begin position="145"/>
        <end position="257"/>
    </location>
</feature>
<dbReference type="PROSITE" id="PS51819">
    <property type="entry name" value="VOC"/>
    <property type="match status" value="2"/>
</dbReference>
<reference evidence="2 3" key="1">
    <citation type="submission" date="2022-12" db="EMBL/GenBank/DDBJ databases">
        <title>Draft genome sequence of Paenibacillus sp. dW9.</title>
        <authorList>
            <person name="Choi E.-W."/>
            <person name="Kim D.-U."/>
        </authorList>
    </citation>
    <scope>NUCLEOTIDE SEQUENCE [LARGE SCALE GENOMIC DNA]</scope>
    <source>
        <strain evidence="3">dW9</strain>
    </source>
</reference>
<dbReference type="SUPFAM" id="SSF54593">
    <property type="entry name" value="Glyoxalase/Bleomycin resistance protein/Dihydroxybiphenyl dioxygenase"/>
    <property type="match status" value="2"/>
</dbReference>
<name>A0ABT4Q9S0_9BACL</name>
<comment type="caution">
    <text evidence="2">The sequence shown here is derived from an EMBL/GenBank/DDBJ whole genome shotgun (WGS) entry which is preliminary data.</text>
</comment>
<dbReference type="Pfam" id="PF00903">
    <property type="entry name" value="Glyoxalase"/>
    <property type="match status" value="1"/>
</dbReference>
<dbReference type="Gene3D" id="3.10.180.10">
    <property type="entry name" value="2,3-Dihydroxybiphenyl 1,2-Dioxygenase, domain 1"/>
    <property type="match status" value="2"/>
</dbReference>
<accession>A0ABT4Q9S0</accession>
<dbReference type="RefSeq" id="WP_269882160.1">
    <property type="nucleotide sequence ID" value="NZ_JAQAGZ010000009.1"/>
</dbReference>